<feature type="compositionally biased region" description="Polar residues" evidence="2">
    <location>
        <begin position="131"/>
        <end position="141"/>
    </location>
</feature>
<name>A0A382SH68_9ZZZZ</name>
<accession>A0A382SH68</accession>
<feature type="coiled-coil region" evidence="1">
    <location>
        <begin position="25"/>
        <end position="59"/>
    </location>
</feature>
<evidence type="ECO:0000256" key="1">
    <source>
        <dbReference type="SAM" id="Coils"/>
    </source>
</evidence>
<feature type="region of interest" description="Disordered" evidence="2">
    <location>
        <begin position="120"/>
        <end position="141"/>
    </location>
</feature>
<protein>
    <recommendedName>
        <fullName evidence="4">Porin domain-containing protein</fullName>
    </recommendedName>
</protein>
<dbReference type="InterPro" id="IPR032638">
    <property type="entry name" value="Porin_5"/>
</dbReference>
<dbReference type="AlphaFoldDB" id="A0A382SH68"/>
<evidence type="ECO:0008006" key="4">
    <source>
        <dbReference type="Google" id="ProtNLM"/>
    </source>
</evidence>
<proteinExistence type="predicted"/>
<organism evidence="3">
    <name type="scientific">marine metagenome</name>
    <dbReference type="NCBI Taxonomy" id="408172"/>
    <lineage>
        <taxon>unclassified sequences</taxon>
        <taxon>metagenomes</taxon>
        <taxon>ecological metagenomes</taxon>
    </lineage>
</organism>
<gene>
    <name evidence="3" type="ORF">METZ01_LOCUS361372</name>
</gene>
<feature type="non-terminal residue" evidence="3">
    <location>
        <position position="141"/>
    </location>
</feature>
<evidence type="ECO:0000256" key="2">
    <source>
        <dbReference type="SAM" id="MobiDB-lite"/>
    </source>
</evidence>
<reference evidence="3" key="1">
    <citation type="submission" date="2018-05" db="EMBL/GenBank/DDBJ databases">
        <authorList>
            <person name="Lanie J.A."/>
            <person name="Ng W.-L."/>
            <person name="Kazmierczak K.M."/>
            <person name="Andrzejewski T.M."/>
            <person name="Davidsen T.M."/>
            <person name="Wayne K.J."/>
            <person name="Tettelin H."/>
            <person name="Glass J.I."/>
            <person name="Rusch D."/>
            <person name="Podicherti R."/>
            <person name="Tsui H.-C.T."/>
            <person name="Winkler M.E."/>
        </authorList>
    </citation>
    <scope>NUCLEOTIDE SEQUENCE</scope>
</reference>
<keyword evidence="1" id="KW-0175">Coiled coil</keyword>
<evidence type="ECO:0000313" key="3">
    <source>
        <dbReference type="EMBL" id="SVD08518.1"/>
    </source>
</evidence>
<dbReference type="Pfam" id="PF16930">
    <property type="entry name" value="Porin_5"/>
    <property type="match status" value="1"/>
</dbReference>
<sequence length="141" mass="15492">MNRLLSFSLLLTFIYPCIALAADDLSDIRAEVLSLLKRVESLEAENQRLRNDVQATSNRVDTVAEVPKKKNGWTDTISVSGDLRARYESFDIDGREDRERSRVRARIAVKARPSDNTEVAIGVATGGDDPVSTNQTLGNGG</sequence>
<dbReference type="EMBL" id="UINC01128634">
    <property type="protein sequence ID" value="SVD08518.1"/>
    <property type="molecule type" value="Genomic_DNA"/>
</dbReference>